<accession>A0A8H4R9Q9</accession>
<dbReference type="Gene3D" id="3.40.605.10">
    <property type="entry name" value="Aldehyde Dehydrogenase, Chain A, domain 1"/>
    <property type="match status" value="1"/>
</dbReference>
<evidence type="ECO:0000313" key="2">
    <source>
        <dbReference type="Proteomes" id="UP000566819"/>
    </source>
</evidence>
<comment type="caution">
    <text evidence="1">The sequence shown here is derived from an EMBL/GenBank/DDBJ whole genome shotgun (WGS) entry which is preliminary data.</text>
</comment>
<keyword evidence="2" id="KW-1185">Reference proteome</keyword>
<evidence type="ECO:0000313" key="1">
    <source>
        <dbReference type="EMBL" id="KAF4624948.1"/>
    </source>
</evidence>
<dbReference type="InterPro" id="IPR016161">
    <property type="entry name" value="Ald_DH/histidinol_DH"/>
</dbReference>
<name>A0A8H4R9Q9_9HELO</name>
<gene>
    <name evidence="1" type="ORF">G7Y89_g13219</name>
</gene>
<reference evidence="1 2" key="1">
    <citation type="submission" date="2020-03" db="EMBL/GenBank/DDBJ databases">
        <title>Draft Genome Sequence of Cudoniella acicularis.</title>
        <authorList>
            <person name="Buettner E."/>
            <person name="Kellner H."/>
        </authorList>
    </citation>
    <scope>NUCLEOTIDE SEQUENCE [LARGE SCALE GENOMIC DNA]</scope>
    <source>
        <strain evidence="1 2">DSM 108380</strain>
    </source>
</reference>
<dbReference type="EMBL" id="JAAMPI010001508">
    <property type="protein sequence ID" value="KAF4624948.1"/>
    <property type="molecule type" value="Genomic_DNA"/>
</dbReference>
<dbReference type="Proteomes" id="UP000566819">
    <property type="component" value="Unassembled WGS sequence"/>
</dbReference>
<dbReference type="PANTHER" id="PTHR43111:SF1">
    <property type="entry name" value="ALDEHYDE DEHYDROGENASE B-RELATED"/>
    <property type="match status" value="1"/>
</dbReference>
<proteinExistence type="predicted"/>
<organism evidence="1 2">
    <name type="scientific">Cudoniella acicularis</name>
    <dbReference type="NCBI Taxonomy" id="354080"/>
    <lineage>
        <taxon>Eukaryota</taxon>
        <taxon>Fungi</taxon>
        <taxon>Dikarya</taxon>
        <taxon>Ascomycota</taxon>
        <taxon>Pezizomycotina</taxon>
        <taxon>Leotiomycetes</taxon>
        <taxon>Helotiales</taxon>
        <taxon>Tricladiaceae</taxon>
        <taxon>Cudoniella</taxon>
    </lineage>
</organism>
<evidence type="ECO:0008006" key="3">
    <source>
        <dbReference type="Google" id="ProtNLM"/>
    </source>
</evidence>
<dbReference type="AlphaFoldDB" id="A0A8H4R9Q9"/>
<dbReference type="Gene3D" id="3.40.309.10">
    <property type="entry name" value="Aldehyde Dehydrogenase, Chain A, domain 2"/>
    <property type="match status" value="1"/>
</dbReference>
<dbReference type="OrthoDB" id="5596991at2759"/>
<protein>
    <recommendedName>
        <fullName evidence="3">Aldehyde dehydrogenase domain-containing protein</fullName>
    </recommendedName>
</protein>
<dbReference type="GO" id="GO:0016620">
    <property type="term" value="F:oxidoreductase activity, acting on the aldehyde or oxo group of donors, NAD or NADP as acceptor"/>
    <property type="evidence" value="ECO:0007669"/>
    <property type="project" value="InterPro"/>
</dbReference>
<dbReference type="InterPro" id="IPR016162">
    <property type="entry name" value="Ald_DH_N"/>
</dbReference>
<dbReference type="InterPro" id="IPR016163">
    <property type="entry name" value="Ald_DH_C"/>
</dbReference>
<dbReference type="PANTHER" id="PTHR43111">
    <property type="entry name" value="ALDEHYDE DEHYDROGENASE B-RELATED"/>
    <property type="match status" value="1"/>
</dbReference>
<dbReference type="SUPFAM" id="SSF53720">
    <property type="entry name" value="ALDH-like"/>
    <property type="match status" value="1"/>
</dbReference>
<sequence length="480" mass="52954">MTSRSYEDQLKELTATVIDGRTKNVRYQQTQLLNLHAALSRKEDVICSAISTDTSGSNCEVAAEFFWTADVVRRLFESIDFEGDLENEYLVARNKDDLNRRCAIGLAVIRPTTHTRLYSIISVLATAVAAGNCVLLELEPTILALDPILREVITESLDQDAVKISSKKVDFSKLPTHIFVDQTNSLLRTIAVVDRTANIDAAANAIVTARQSFQGSSPFAPDLVIVNEFVKSRFIDSCTQIASHISGIKPRENVSSNSSADAKQVVRNAELKGEILSFGLPDFKILDIRDRSSKIVKEKIGGTFLPIISSTSLIDAVSLIEPNVTFSAGYLFADPPSVKFLGQYLDCNLAFANHIPFHLLIGPVAPLSSEPSLPHRYNTRMFTDARPQVVTQSFDGSSELSQALSAKFKSADAEKISLYIRNLAVQHLKAPKRPLGHAIGFFEQGILTGLGIFLITTVVPPFAYGGWTFAKYWYEIYNRK</sequence>